<protein>
    <submittedName>
        <fullName evidence="1">Uncharacterized protein</fullName>
    </submittedName>
</protein>
<dbReference type="AlphaFoldDB" id="F8NRR6"/>
<dbReference type="RefSeq" id="XP_007316979.1">
    <property type="nucleotide sequence ID" value="XM_007316917.1"/>
</dbReference>
<gene>
    <name evidence="1" type="ORF">SERLADRAFT_464269</name>
</gene>
<sequence length="145" mass="16449">MYYRGVVPSLFYLHSKLEDTAFAGNVHIVYWKTYMPPRHLLGVQDQEFFSRPIVITDLAGARQNDLRDIFYADLSGTTFLVTTAAMHSSLPQPLSDCLVVQHRIFPHLDLDHLSESVEAGWSDGLSLLVYLTDHDCIANRSHSLE</sequence>
<dbReference type="KEGG" id="sla:SERLADRAFT_464269"/>
<dbReference type="EMBL" id="GL945432">
    <property type="protein sequence ID" value="EGO26806.1"/>
    <property type="molecule type" value="Genomic_DNA"/>
</dbReference>
<reference evidence="1" key="1">
    <citation type="submission" date="2011-04" db="EMBL/GenBank/DDBJ databases">
        <title>Evolution of plant cell wall degrading machinery underlies the functional diversity of forest fungi.</title>
        <authorList>
            <consortium name="US DOE Joint Genome Institute (JGI-PGF)"/>
            <person name="Eastwood D.C."/>
            <person name="Floudas D."/>
            <person name="Binder M."/>
            <person name="Majcherczyk A."/>
            <person name="Schneider P."/>
            <person name="Aerts A."/>
            <person name="Asiegbu F.O."/>
            <person name="Baker S.E."/>
            <person name="Barry K."/>
            <person name="Bendiksby M."/>
            <person name="Blumentritt M."/>
            <person name="Coutinho P.M."/>
            <person name="Cullen D."/>
            <person name="Cullen D."/>
            <person name="Gathman A."/>
            <person name="Goodell B."/>
            <person name="Henrissat B."/>
            <person name="Ihrmark K."/>
            <person name="Kauserud H."/>
            <person name="Kohler A."/>
            <person name="LaButti K."/>
            <person name="Lapidus A."/>
            <person name="Lavin J.L."/>
            <person name="Lee Y.-H."/>
            <person name="Lindquist E."/>
            <person name="Lilly W."/>
            <person name="Lucas S."/>
            <person name="Morin E."/>
            <person name="Murat C."/>
            <person name="Oguiza J.A."/>
            <person name="Park J."/>
            <person name="Pisabarro A.G."/>
            <person name="Riley R."/>
            <person name="Rosling A."/>
            <person name="Salamov A."/>
            <person name="Schmidt O."/>
            <person name="Schmutz J."/>
            <person name="Skrede I."/>
            <person name="Stenlid J."/>
            <person name="Wiebenga A."/>
            <person name="Xie X."/>
            <person name="Kues U."/>
            <person name="Hibbett D.S."/>
            <person name="Hoffmeister D."/>
            <person name="Hogberg N."/>
            <person name="Martin F."/>
            <person name="Grigoriev I.V."/>
            <person name="Watkinson S.C."/>
        </authorList>
    </citation>
    <scope>NUCLEOTIDE SEQUENCE</scope>
    <source>
        <strain evidence="1">S7.9</strain>
    </source>
</reference>
<proteinExistence type="predicted"/>
<accession>F8NRR6</accession>
<dbReference type="OrthoDB" id="10066429at2759"/>
<dbReference type="HOGENOM" id="CLU_1835928_0_0_1"/>
<dbReference type="Proteomes" id="UP000008064">
    <property type="component" value="Unassembled WGS sequence"/>
</dbReference>
<evidence type="ECO:0000313" key="1">
    <source>
        <dbReference type="EMBL" id="EGO26806.1"/>
    </source>
</evidence>
<dbReference type="GeneID" id="18818711"/>
<name>F8NRR6_SERL9</name>
<organism>
    <name type="scientific">Serpula lacrymans var. lacrymans (strain S7.9)</name>
    <name type="common">Dry rot fungus</name>
    <dbReference type="NCBI Taxonomy" id="578457"/>
    <lineage>
        <taxon>Eukaryota</taxon>
        <taxon>Fungi</taxon>
        <taxon>Dikarya</taxon>
        <taxon>Basidiomycota</taxon>
        <taxon>Agaricomycotina</taxon>
        <taxon>Agaricomycetes</taxon>
        <taxon>Agaricomycetidae</taxon>
        <taxon>Boletales</taxon>
        <taxon>Coniophorineae</taxon>
        <taxon>Serpulaceae</taxon>
        <taxon>Serpula</taxon>
    </lineage>
</organism>